<evidence type="ECO:0000313" key="3">
    <source>
        <dbReference type="Proteomes" id="UP000198951"/>
    </source>
</evidence>
<dbReference type="STRING" id="150146.SAMN05443667_11925"/>
<keyword evidence="1" id="KW-1133">Transmembrane helix</keyword>
<keyword evidence="1" id="KW-0472">Membrane</keyword>
<accession>A0A1H4GAH0</accession>
<dbReference type="RefSeq" id="WP_091093878.1">
    <property type="nucleotide sequence ID" value="NZ_FNRD01000019.1"/>
</dbReference>
<reference evidence="3" key="1">
    <citation type="submission" date="2016-10" db="EMBL/GenBank/DDBJ databases">
        <authorList>
            <person name="Varghese N."/>
            <person name="Submissions S."/>
        </authorList>
    </citation>
    <scope>NUCLEOTIDE SEQUENCE [LARGE SCALE GENOMIC DNA]</scope>
    <source>
        <strain evidence="3">DSM 22376</strain>
    </source>
</reference>
<organism evidence="2 3">
    <name type="scientific">Flavobacterium gillisiae</name>
    <dbReference type="NCBI Taxonomy" id="150146"/>
    <lineage>
        <taxon>Bacteria</taxon>
        <taxon>Pseudomonadati</taxon>
        <taxon>Bacteroidota</taxon>
        <taxon>Flavobacteriia</taxon>
        <taxon>Flavobacteriales</taxon>
        <taxon>Flavobacteriaceae</taxon>
        <taxon>Flavobacterium</taxon>
    </lineage>
</organism>
<protein>
    <submittedName>
        <fullName evidence="2">Uncharacterized protein</fullName>
    </submittedName>
</protein>
<gene>
    <name evidence="2" type="ORF">SAMN05443667_11925</name>
</gene>
<name>A0A1H4GAH0_9FLAO</name>
<evidence type="ECO:0000256" key="1">
    <source>
        <dbReference type="SAM" id="Phobius"/>
    </source>
</evidence>
<dbReference type="Proteomes" id="UP000198951">
    <property type="component" value="Unassembled WGS sequence"/>
</dbReference>
<feature type="transmembrane region" description="Helical" evidence="1">
    <location>
        <begin position="224"/>
        <end position="241"/>
    </location>
</feature>
<keyword evidence="3" id="KW-1185">Reference proteome</keyword>
<proteinExistence type="predicted"/>
<dbReference type="OrthoDB" id="1148595at2"/>
<sequence>MHKFHQIPTDTFVPISHDNSYLFTHYERVANFLAFNLDKNYKNILAKPVQNGFVFDWFSSYENLRNNNEKSKEESEIQLVKYWAFIDVINSKIDQLANSSDENNKNWANLLTKVFNHKDNFIFSNGNDICIVWGWKFDNNKNYKPNFVSKPTAATPPPLYDKQAFSETPTNDAVLSEENEEELTEENALEDEVVEEIPSEELQEDLPVEHSSFLNFLKWFASQYWWLLVVLASLIILVFLYKTIQYNAI</sequence>
<evidence type="ECO:0000313" key="2">
    <source>
        <dbReference type="EMBL" id="SEB06599.1"/>
    </source>
</evidence>
<dbReference type="AlphaFoldDB" id="A0A1H4GAH0"/>
<keyword evidence="1" id="KW-0812">Transmembrane</keyword>
<dbReference type="EMBL" id="FNRD01000019">
    <property type="protein sequence ID" value="SEB06599.1"/>
    <property type="molecule type" value="Genomic_DNA"/>
</dbReference>